<keyword evidence="3" id="KW-0808">Transferase</keyword>
<feature type="transmembrane region" description="Helical" evidence="1">
    <location>
        <begin position="124"/>
        <end position="154"/>
    </location>
</feature>
<evidence type="ECO:0000313" key="4">
    <source>
        <dbReference type="Proteomes" id="UP000245207"/>
    </source>
</evidence>
<dbReference type="GO" id="GO:0003964">
    <property type="term" value="F:RNA-directed DNA polymerase activity"/>
    <property type="evidence" value="ECO:0007669"/>
    <property type="project" value="UniProtKB-KW"/>
</dbReference>
<protein>
    <submittedName>
        <fullName evidence="3">RNA-directed DNA polymerase, eukaryota, Reverse transcriptase zinc-binding domain protein</fullName>
    </submittedName>
</protein>
<keyword evidence="3" id="KW-0695">RNA-directed DNA polymerase</keyword>
<keyword evidence="3" id="KW-0548">Nucleotidyltransferase</keyword>
<gene>
    <name evidence="3" type="ORF">CTI12_AA229850</name>
</gene>
<comment type="caution">
    <text evidence="3">The sequence shown here is derived from an EMBL/GenBank/DDBJ whole genome shotgun (WGS) entry which is preliminary data.</text>
</comment>
<evidence type="ECO:0000313" key="3">
    <source>
        <dbReference type="EMBL" id="PWA76744.1"/>
    </source>
</evidence>
<reference evidence="3 4" key="1">
    <citation type="journal article" date="2018" name="Mol. Plant">
        <title>The genome of Artemisia annua provides insight into the evolution of Asteraceae family and artemisinin biosynthesis.</title>
        <authorList>
            <person name="Shen Q."/>
            <person name="Zhang L."/>
            <person name="Liao Z."/>
            <person name="Wang S."/>
            <person name="Yan T."/>
            <person name="Shi P."/>
            <person name="Liu M."/>
            <person name="Fu X."/>
            <person name="Pan Q."/>
            <person name="Wang Y."/>
            <person name="Lv Z."/>
            <person name="Lu X."/>
            <person name="Zhang F."/>
            <person name="Jiang W."/>
            <person name="Ma Y."/>
            <person name="Chen M."/>
            <person name="Hao X."/>
            <person name="Li L."/>
            <person name="Tang Y."/>
            <person name="Lv G."/>
            <person name="Zhou Y."/>
            <person name="Sun X."/>
            <person name="Brodelius P.E."/>
            <person name="Rose J.K.C."/>
            <person name="Tang K."/>
        </authorList>
    </citation>
    <scope>NUCLEOTIDE SEQUENCE [LARGE SCALE GENOMIC DNA]</scope>
    <source>
        <strain evidence="4">cv. Huhao1</strain>
        <tissue evidence="3">Leaf</tissue>
    </source>
</reference>
<keyword evidence="4" id="KW-1185">Reference proteome</keyword>
<evidence type="ECO:0000256" key="1">
    <source>
        <dbReference type="SAM" id="Phobius"/>
    </source>
</evidence>
<organism evidence="3 4">
    <name type="scientific">Artemisia annua</name>
    <name type="common">Sweet wormwood</name>
    <dbReference type="NCBI Taxonomy" id="35608"/>
    <lineage>
        <taxon>Eukaryota</taxon>
        <taxon>Viridiplantae</taxon>
        <taxon>Streptophyta</taxon>
        <taxon>Embryophyta</taxon>
        <taxon>Tracheophyta</taxon>
        <taxon>Spermatophyta</taxon>
        <taxon>Magnoliopsida</taxon>
        <taxon>eudicotyledons</taxon>
        <taxon>Gunneridae</taxon>
        <taxon>Pentapetalae</taxon>
        <taxon>asterids</taxon>
        <taxon>campanulids</taxon>
        <taxon>Asterales</taxon>
        <taxon>Asteraceae</taxon>
        <taxon>Asteroideae</taxon>
        <taxon>Anthemideae</taxon>
        <taxon>Artemisiinae</taxon>
        <taxon>Artemisia</taxon>
    </lineage>
</organism>
<sequence length="166" mass="19390">MALKGKLKTQDRLSKWLNVPDMKCPFCKGCKDSHSHLFFYCPFSKRLWERLKVLAKLQDLSNTWSEVISGIVNKPAKNCIWSVIHRLLFGAVVYFIWQERNLRLFGNGSRSIDGLYAKMLRLELWWFLAVIVETLGALAMYFGMLIWLLGFCFLDLLCRTYPPYAP</sequence>
<keyword evidence="1" id="KW-0812">Transmembrane</keyword>
<dbReference type="OrthoDB" id="1938430at2759"/>
<dbReference type="AlphaFoldDB" id="A0A2U1NTD1"/>
<dbReference type="Proteomes" id="UP000245207">
    <property type="component" value="Unassembled WGS sequence"/>
</dbReference>
<dbReference type="STRING" id="35608.A0A2U1NTD1"/>
<dbReference type="PANTHER" id="PTHR33116">
    <property type="entry name" value="REVERSE TRANSCRIPTASE ZINC-BINDING DOMAIN-CONTAINING PROTEIN-RELATED-RELATED"/>
    <property type="match status" value="1"/>
</dbReference>
<dbReference type="Pfam" id="PF13966">
    <property type="entry name" value="zf-RVT"/>
    <property type="match status" value="1"/>
</dbReference>
<dbReference type="InterPro" id="IPR026960">
    <property type="entry name" value="RVT-Znf"/>
</dbReference>
<proteinExistence type="predicted"/>
<evidence type="ECO:0000259" key="2">
    <source>
        <dbReference type="Pfam" id="PF13966"/>
    </source>
</evidence>
<dbReference type="EMBL" id="PKPP01002227">
    <property type="protein sequence ID" value="PWA76744.1"/>
    <property type="molecule type" value="Genomic_DNA"/>
</dbReference>
<accession>A0A2U1NTD1</accession>
<keyword evidence="1" id="KW-0472">Membrane</keyword>
<name>A0A2U1NTD1_ARTAN</name>
<keyword evidence="1" id="KW-1133">Transmembrane helix</keyword>
<dbReference type="PANTHER" id="PTHR33116:SF84">
    <property type="entry name" value="RNA-DIRECTED DNA POLYMERASE"/>
    <property type="match status" value="1"/>
</dbReference>
<feature type="domain" description="Reverse transcriptase zinc-binding" evidence="2">
    <location>
        <begin position="2"/>
        <end position="48"/>
    </location>
</feature>